<evidence type="ECO:0000313" key="2">
    <source>
        <dbReference type="EMBL" id="GAA53154.1"/>
    </source>
</evidence>
<feature type="chain" id="PRO_5003506442" evidence="1">
    <location>
        <begin position="17"/>
        <end position="389"/>
    </location>
</feature>
<gene>
    <name evidence="2" type="ORF">CLF_109643</name>
</gene>
<organism evidence="2 3">
    <name type="scientific">Clonorchis sinensis</name>
    <name type="common">Chinese liver fluke</name>
    <dbReference type="NCBI Taxonomy" id="79923"/>
    <lineage>
        <taxon>Eukaryota</taxon>
        <taxon>Metazoa</taxon>
        <taxon>Spiralia</taxon>
        <taxon>Lophotrochozoa</taxon>
        <taxon>Platyhelminthes</taxon>
        <taxon>Trematoda</taxon>
        <taxon>Digenea</taxon>
        <taxon>Opisthorchiida</taxon>
        <taxon>Opisthorchiata</taxon>
        <taxon>Opisthorchiidae</taxon>
        <taxon>Clonorchis</taxon>
    </lineage>
</organism>
<evidence type="ECO:0000256" key="1">
    <source>
        <dbReference type="SAM" id="SignalP"/>
    </source>
</evidence>
<feature type="signal peptide" evidence="1">
    <location>
        <begin position="1"/>
        <end position="16"/>
    </location>
</feature>
<keyword evidence="3" id="KW-1185">Reference proteome</keyword>
<accession>G7YJM1</accession>
<dbReference type="AlphaFoldDB" id="G7YJM1"/>
<proteinExistence type="predicted"/>
<dbReference type="EMBL" id="DF143432">
    <property type="protein sequence ID" value="GAA53154.1"/>
    <property type="molecule type" value="Genomic_DNA"/>
</dbReference>
<keyword evidence="1" id="KW-0732">Signal</keyword>
<sequence>MCHAPRYLSLFALLHAKLIVQEQFVRLNIFVRFESVGSRQQHAAQEDSLIRKPVREFEYCLSVKGNDIFGYADEIFCKLCLLGWCWNVCELIMKRGEQINGHLYPSYQTSDIRLSNNQDECTGIGFPSHELARFLAGILKPLTGKSSNHIKNSYDFANKAVGVIVEPDDILSVFVGIASSMFRRVRAMYTEKVDRTAARIEVKNNTWSSGYQASLIRRHLRTLLTHQNAQVEFTESHAMSTHKPKKVKFSVDKKCCLDDPNDWVCYEVQLSDDRHHTSYSAVSKRRIDRQLKQSERWLSGERVRTSPARQPTEQQLPVTFRFSQVATACRQLFLRRQQSQRFNRNHPFYRCKKKSWQFVGTSGKPPRVIDGSVGELVSASTIAFVLTSK</sequence>
<evidence type="ECO:0000313" key="3">
    <source>
        <dbReference type="Proteomes" id="UP000008909"/>
    </source>
</evidence>
<name>G7YJM1_CLOSI</name>
<reference evidence="2" key="1">
    <citation type="journal article" date="2011" name="Genome Biol.">
        <title>The draft genome of the carcinogenic human liver fluke Clonorchis sinensis.</title>
        <authorList>
            <person name="Wang X."/>
            <person name="Chen W."/>
            <person name="Huang Y."/>
            <person name="Sun J."/>
            <person name="Men J."/>
            <person name="Liu H."/>
            <person name="Luo F."/>
            <person name="Guo L."/>
            <person name="Lv X."/>
            <person name="Deng C."/>
            <person name="Zhou C."/>
            <person name="Fan Y."/>
            <person name="Li X."/>
            <person name="Huang L."/>
            <person name="Hu Y."/>
            <person name="Liang C."/>
            <person name="Hu X."/>
            <person name="Xu J."/>
            <person name="Yu X."/>
        </authorList>
    </citation>
    <scope>NUCLEOTIDE SEQUENCE [LARGE SCALE GENOMIC DNA]</scope>
    <source>
        <strain evidence="2">Henan</strain>
    </source>
</reference>
<protein>
    <submittedName>
        <fullName evidence="2">Uncharacterized protein</fullName>
    </submittedName>
</protein>
<reference key="2">
    <citation type="submission" date="2011-10" db="EMBL/GenBank/DDBJ databases">
        <title>The genome and transcriptome sequence of Clonorchis sinensis provide insights into the carcinogenic liver fluke.</title>
        <authorList>
            <person name="Wang X."/>
            <person name="Huang Y."/>
            <person name="Chen W."/>
            <person name="Liu H."/>
            <person name="Guo L."/>
            <person name="Chen Y."/>
            <person name="Luo F."/>
            <person name="Zhou W."/>
            <person name="Sun J."/>
            <person name="Mao Q."/>
            <person name="Liang P."/>
            <person name="Zhou C."/>
            <person name="Tian Y."/>
            <person name="Men J."/>
            <person name="Lv X."/>
            <person name="Huang L."/>
            <person name="Zhou J."/>
            <person name="Hu Y."/>
            <person name="Li R."/>
            <person name="Zhang F."/>
            <person name="Lei H."/>
            <person name="Li X."/>
            <person name="Hu X."/>
            <person name="Liang C."/>
            <person name="Xu J."/>
            <person name="Wu Z."/>
            <person name="Yu X."/>
        </authorList>
    </citation>
    <scope>NUCLEOTIDE SEQUENCE</scope>
    <source>
        <strain>Henan</strain>
    </source>
</reference>
<dbReference type="Proteomes" id="UP000008909">
    <property type="component" value="Unassembled WGS sequence"/>
</dbReference>